<dbReference type="InterPro" id="IPR031359">
    <property type="entry name" value="NACHT_N"/>
</dbReference>
<evidence type="ECO:0000313" key="5">
    <source>
        <dbReference type="EMBL" id="VIO63644.1"/>
    </source>
</evidence>
<proteinExistence type="predicted"/>
<protein>
    <recommendedName>
        <fullName evidence="3">NWD NACHT-NTPase N-terminal domain-containing protein</fullName>
    </recommendedName>
</protein>
<feature type="domain" description="NWD NACHT-NTPase N-terminal" evidence="3">
    <location>
        <begin position="129"/>
        <end position="347"/>
    </location>
</feature>
<evidence type="ECO:0000256" key="1">
    <source>
        <dbReference type="SAM" id="MobiDB-lite"/>
    </source>
</evidence>
<dbReference type="EMBL" id="CAAKMV010000185">
    <property type="protein sequence ID" value="VIO63644.1"/>
    <property type="molecule type" value="Genomic_DNA"/>
</dbReference>
<reference evidence="5" key="1">
    <citation type="submission" date="2019-04" db="EMBL/GenBank/DDBJ databases">
        <authorList>
            <person name="Melise S."/>
            <person name="Noan J."/>
            <person name="Okalmin O."/>
        </authorList>
    </citation>
    <scope>NUCLEOTIDE SEQUENCE</scope>
    <source>
        <strain evidence="5">FN9</strain>
    </source>
</reference>
<feature type="compositionally biased region" description="Low complexity" evidence="1">
    <location>
        <begin position="82"/>
        <end position="94"/>
    </location>
</feature>
<feature type="compositionally biased region" description="Basic residues" evidence="1">
    <location>
        <begin position="105"/>
        <end position="114"/>
    </location>
</feature>
<evidence type="ECO:0000259" key="3">
    <source>
        <dbReference type="Pfam" id="PF17100"/>
    </source>
</evidence>
<evidence type="ECO:0000313" key="4">
    <source>
        <dbReference type="EMBL" id="CAG2001930.1"/>
    </source>
</evidence>
<organism evidence="5">
    <name type="scientific">Gibberella zeae</name>
    <name type="common">Wheat head blight fungus</name>
    <name type="synonym">Fusarium graminearum</name>
    <dbReference type="NCBI Taxonomy" id="5518"/>
    <lineage>
        <taxon>Eukaryota</taxon>
        <taxon>Fungi</taxon>
        <taxon>Dikarya</taxon>
        <taxon>Ascomycota</taxon>
        <taxon>Pezizomycotina</taxon>
        <taxon>Sordariomycetes</taxon>
        <taxon>Hypocreomycetidae</taxon>
        <taxon>Hypocreales</taxon>
        <taxon>Nectriaceae</taxon>
        <taxon>Fusarium</taxon>
    </lineage>
</organism>
<evidence type="ECO:0000256" key="2">
    <source>
        <dbReference type="SAM" id="Phobius"/>
    </source>
</evidence>
<sequence>SIKSNSWSRVLIICEFPSSSNLFFFILFLLLSSSLIPFKSFKSLFVIMKTASQPSAPHNVGSKIKHLVGKIRRHSNPPPPESSSASPSSTANPSRESSSCPLPHIGRHSQRNSRRGSASEEDERVHDLELWNAAYDVLRRDHTSSSLVLAYENIISHALPDSLRPGHNGNSDGLPTDDDRRAELMMMIAKSGLEREVKEVSQTDSGDGEAREYVIQTRSIIASLLDDQPSTAIAWAGFCSLTPLLLDPLLRHEDIRQGFVHITNAIPHYMTLHRALHPSSWTSLPEFQRLQPHLRQTLLNLYRRILEYEMNIVCAAASAWNMAARNVVDWHGWKARSDAVRDTDAELMSQVDKSGTDEAKALMEVRRKLDPEGGGRGEPTDDTLNHNI</sequence>
<dbReference type="Pfam" id="PF17100">
    <property type="entry name" value="NACHT_N"/>
    <property type="match status" value="1"/>
</dbReference>
<feature type="region of interest" description="Disordered" evidence="1">
    <location>
        <begin position="159"/>
        <end position="178"/>
    </location>
</feature>
<keyword evidence="2" id="KW-1133">Transmembrane helix</keyword>
<keyword evidence="2" id="KW-0472">Membrane</keyword>
<dbReference type="Proteomes" id="UP000746612">
    <property type="component" value="Unassembled WGS sequence"/>
</dbReference>
<feature type="non-terminal residue" evidence="5">
    <location>
        <position position="1"/>
    </location>
</feature>
<feature type="transmembrane region" description="Helical" evidence="2">
    <location>
        <begin position="20"/>
        <end position="38"/>
    </location>
</feature>
<dbReference type="EMBL" id="CAJPIJ010000172">
    <property type="protein sequence ID" value="CAG2001930.1"/>
    <property type="molecule type" value="Genomic_DNA"/>
</dbReference>
<feature type="region of interest" description="Disordered" evidence="1">
    <location>
        <begin position="71"/>
        <end position="123"/>
    </location>
</feature>
<keyword evidence="2" id="KW-0812">Transmembrane</keyword>
<accession>A0A4E9EME9</accession>
<gene>
    <name evidence="5" type="ORF">FUG_LOCUS541782</name>
    <name evidence="4" type="ORF">MDCFG202_LOCUS475731</name>
</gene>
<reference evidence="4" key="2">
    <citation type="submission" date="2021-03" db="EMBL/GenBank/DDBJ databases">
        <authorList>
            <person name="Alouane T."/>
            <person name="Langin T."/>
            <person name="Bonhomme L."/>
        </authorList>
    </citation>
    <scope>NUCLEOTIDE SEQUENCE</scope>
    <source>
        <strain evidence="4">MDC_Fg202</strain>
    </source>
</reference>
<name>A0A4E9EME9_GIBZA</name>
<feature type="compositionally biased region" description="Basic and acidic residues" evidence="1">
    <location>
        <begin position="368"/>
        <end position="379"/>
    </location>
</feature>
<feature type="region of interest" description="Disordered" evidence="1">
    <location>
        <begin position="368"/>
        <end position="388"/>
    </location>
</feature>
<dbReference type="AlphaFoldDB" id="A0A4E9EME9"/>